<sequence>MGTIWYYSRGFGIPAQRTRATDAAFRQRRPRKCVTVELDPPQDLPLYPTALVRPPGRSRCCAHARYRRPGKTGAAEGLQLPLGGVQTSCAPPPLQGPTPLPYRPRPPTPRSRYCARARYRRPGKTGTAAGVQLLLGGVQTSCAPPPLHGPTLLPYVHLHGGRAVARRACKTLARPDRVKDPPLYPTTLTPLLGGRGVARVRVAGDRATQAPPQDPPLYPTALVPLDDRAVACARALRATGRHRCRRRSAAPSRGRVNLLRAPAASRTHASALPPSSTPGGRAVARLRVADERAAQAAPQFCSFP</sequence>
<name>A0A167W0J6_9AGAM</name>
<protein>
    <submittedName>
        <fullName evidence="2">Uncharacterized protein</fullName>
    </submittedName>
</protein>
<accession>A0A167W0J6</accession>
<dbReference type="EMBL" id="KV417831">
    <property type="protein sequence ID" value="KZP05565.1"/>
    <property type="molecule type" value="Genomic_DNA"/>
</dbReference>
<evidence type="ECO:0000256" key="1">
    <source>
        <dbReference type="SAM" id="MobiDB-lite"/>
    </source>
</evidence>
<evidence type="ECO:0000313" key="2">
    <source>
        <dbReference type="EMBL" id="KZP05565.1"/>
    </source>
</evidence>
<organism evidence="2 3">
    <name type="scientific">Athelia psychrophila</name>
    <dbReference type="NCBI Taxonomy" id="1759441"/>
    <lineage>
        <taxon>Eukaryota</taxon>
        <taxon>Fungi</taxon>
        <taxon>Dikarya</taxon>
        <taxon>Basidiomycota</taxon>
        <taxon>Agaricomycotina</taxon>
        <taxon>Agaricomycetes</taxon>
        <taxon>Agaricomycetidae</taxon>
        <taxon>Atheliales</taxon>
        <taxon>Atheliaceae</taxon>
        <taxon>Athelia</taxon>
    </lineage>
</organism>
<feature type="region of interest" description="Disordered" evidence="1">
    <location>
        <begin position="245"/>
        <end position="280"/>
    </location>
</feature>
<gene>
    <name evidence="2" type="ORF">FIBSPDRAFT_967158</name>
</gene>
<proteinExistence type="predicted"/>
<keyword evidence="3" id="KW-1185">Reference proteome</keyword>
<evidence type="ECO:0000313" key="3">
    <source>
        <dbReference type="Proteomes" id="UP000076532"/>
    </source>
</evidence>
<reference evidence="2 3" key="1">
    <citation type="journal article" date="2016" name="Mol. Biol. Evol.">
        <title>Comparative Genomics of Early-Diverging Mushroom-Forming Fungi Provides Insights into the Origins of Lignocellulose Decay Capabilities.</title>
        <authorList>
            <person name="Nagy L.G."/>
            <person name="Riley R."/>
            <person name="Tritt A."/>
            <person name="Adam C."/>
            <person name="Daum C."/>
            <person name="Floudas D."/>
            <person name="Sun H."/>
            <person name="Yadav J.S."/>
            <person name="Pangilinan J."/>
            <person name="Larsson K.H."/>
            <person name="Matsuura K."/>
            <person name="Barry K."/>
            <person name="Labutti K."/>
            <person name="Kuo R."/>
            <person name="Ohm R.A."/>
            <person name="Bhattacharya S.S."/>
            <person name="Shirouzu T."/>
            <person name="Yoshinaga Y."/>
            <person name="Martin F.M."/>
            <person name="Grigoriev I.V."/>
            <person name="Hibbett D.S."/>
        </authorList>
    </citation>
    <scope>NUCLEOTIDE SEQUENCE [LARGE SCALE GENOMIC DNA]</scope>
    <source>
        <strain evidence="2 3">CBS 109695</strain>
    </source>
</reference>
<dbReference type="AlphaFoldDB" id="A0A167W0J6"/>
<dbReference type="Proteomes" id="UP000076532">
    <property type="component" value="Unassembled WGS sequence"/>
</dbReference>